<dbReference type="EMBL" id="SRYA01000060">
    <property type="protein sequence ID" value="TGY91373.1"/>
    <property type="molecule type" value="Genomic_DNA"/>
</dbReference>
<gene>
    <name evidence="1" type="ORF">E5329_21445</name>
</gene>
<organism evidence="1 2">
    <name type="scientific">Petralouisia muris</name>
    <dbReference type="NCBI Taxonomy" id="3032872"/>
    <lineage>
        <taxon>Bacteria</taxon>
        <taxon>Bacillati</taxon>
        <taxon>Bacillota</taxon>
        <taxon>Clostridia</taxon>
        <taxon>Lachnospirales</taxon>
        <taxon>Lachnospiraceae</taxon>
        <taxon>Petralouisia</taxon>
    </lineage>
</organism>
<name>A0AC61RQL0_9FIRM</name>
<accession>A0AC61RQL0</accession>
<dbReference type="Proteomes" id="UP000304953">
    <property type="component" value="Unassembled WGS sequence"/>
</dbReference>
<protein>
    <submittedName>
        <fullName evidence="1">Uncharacterized protein</fullName>
    </submittedName>
</protein>
<reference evidence="1" key="1">
    <citation type="submission" date="2019-04" db="EMBL/GenBank/DDBJ databases">
        <title>Microbes associate with the intestines of laboratory mice.</title>
        <authorList>
            <person name="Navarre W."/>
            <person name="Wong E."/>
            <person name="Huang K."/>
            <person name="Tropini C."/>
            <person name="Ng K."/>
            <person name="Yu B."/>
        </authorList>
    </citation>
    <scope>NUCLEOTIDE SEQUENCE</scope>
    <source>
        <strain evidence="1">NM01_1-7b</strain>
    </source>
</reference>
<sequence length="109" mass="12615">MRPYKHYDAGLIEDVVDGVVGEEDIETEDYPCSGTMKHWRWRSQMNEKNMEGQIRQAAHRFLDLDGKFLKSREPLLEKLKERISPGWLKAAVRAIYNSGGRIEPYPGHA</sequence>
<evidence type="ECO:0000313" key="1">
    <source>
        <dbReference type="EMBL" id="TGY91373.1"/>
    </source>
</evidence>
<keyword evidence="2" id="KW-1185">Reference proteome</keyword>
<comment type="caution">
    <text evidence="1">The sequence shown here is derived from an EMBL/GenBank/DDBJ whole genome shotgun (WGS) entry which is preliminary data.</text>
</comment>
<evidence type="ECO:0000313" key="2">
    <source>
        <dbReference type="Proteomes" id="UP000304953"/>
    </source>
</evidence>
<proteinExistence type="predicted"/>